<dbReference type="KEGG" id="zga:ZOBELLIA_2800"/>
<keyword evidence="2" id="KW-1185">Reference proteome</keyword>
<dbReference type="EMBL" id="FP476056">
    <property type="protein sequence ID" value="CAZ96947.1"/>
    <property type="molecule type" value="Genomic_DNA"/>
</dbReference>
<reference evidence="2" key="1">
    <citation type="submission" date="2009-07" db="EMBL/GenBank/DDBJ databases">
        <title>Complete genome sequence of Zobellia galactanivorans Dsij.</title>
        <authorList>
            <consortium name="Genoscope - CEA"/>
        </authorList>
    </citation>
    <scope>NUCLEOTIDE SEQUENCE [LARGE SCALE GENOMIC DNA]</scope>
    <source>
        <strain evidence="2">DSM 12802 / CCUG 47099 / CIP 106680 / NCIMB 13871 / Dsij</strain>
    </source>
</reference>
<organism evidence="1 2">
    <name type="scientific">Zobellia galactanivorans (strain DSM 12802 / CCUG 47099 / CIP 106680 / NCIMB 13871 / Dsij)</name>
    <dbReference type="NCBI Taxonomy" id="63186"/>
    <lineage>
        <taxon>Bacteria</taxon>
        <taxon>Pseudomonadati</taxon>
        <taxon>Bacteroidota</taxon>
        <taxon>Flavobacteriia</taxon>
        <taxon>Flavobacteriales</taxon>
        <taxon>Flavobacteriaceae</taxon>
        <taxon>Zobellia</taxon>
    </lineage>
</organism>
<reference evidence="1 2" key="2">
    <citation type="journal article" date="2012" name="Environ. Microbiol.">
        <title>Characterization of the first alginolytic operons in a marine bacterium: from their emergence in marine Flavobacteriia to their independent transfers to marine Proteobacteria and human gut Bacteroides.</title>
        <authorList>
            <person name="Thomas F."/>
            <person name="Barbeyron T."/>
            <person name="Tonon T."/>
            <person name="Genicot S."/>
            <person name="Czjzek M."/>
            <person name="Michel G."/>
        </authorList>
    </citation>
    <scope>NUCLEOTIDE SEQUENCE [LARGE SCALE GENOMIC DNA]</scope>
    <source>
        <strain evidence="2">DSM 12802 / CCUG 47099 / CIP 106680 / NCIMB 13871 / Dsij</strain>
    </source>
</reference>
<protein>
    <submittedName>
        <fullName evidence="1">Uncharacterized protein</fullName>
    </submittedName>
</protein>
<proteinExistence type="predicted"/>
<gene>
    <name evidence="1" type="ordered locus">zobellia_2800</name>
</gene>
<evidence type="ECO:0000313" key="1">
    <source>
        <dbReference type="EMBL" id="CAZ96947.1"/>
    </source>
</evidence>
<dbReference type="PATRIC" id="fig|63186.3.peg.2750"/>
<sequence>MSKASDMKYTDAKLVEFFEQKALKIQKVLENMIK</sequence>
<dbReference type="Proteomes" id="UP000008898">
    <property type="component" value="Chromosome"/>
</dbReference>
<dbReference type="HOGENOM" id="CLU_3376854_0_0_10"/>
<accession>G0LCI1</accession>
<evidence type="ECO:0000313" key="2">
    <source>
        <dbReference type="Proteomes" id="UP000008898"/>
    </source>
</evidence>
<name>G0LCI1_ZOBGA</name>
<dbReference type="AlphaFoldDB" id="G0LCI1"/>